<evidence type="ECO:0000256" key="12">
    <source>
        <dbReference type="ARBA" id="ARBA00029436"/>
    </source>
</evidence>
<feature type="domain" description="Dihydroxy-acid/6-phosphogluconate dehydratase C-terminal" evidence="19">
    <location>
        <begin position="475"/>
        <end position="664"/>
    </location>
</feature>
<dbReference type="InterPro" id="IPR020558">
    <property type="entry name" value="DiOHA_6PGluconate_deHydtase_CS"/>
</dbReference>
<dbReference type="FunFam" id="3.50.30.80:FF:000001">
    <property type="entry name" value="Dihydroxy-acid dehydratase"/>
    <property type="match status" value="1"/>
</dbReference>
<dbReference type="Pfam" id="PF24877">
    <property type="entry name" value="ILV_EDD_C"/>
    <property type="match status" value="1"/>
</dbReference>
<evidence type="ECO:0000256" key="17">
    <source>
        <dbReference type="SAM" id="MobiDB-lite"/>
    </source>
</evidence>
<comment type="caution">
    <text evidence="20">The sequence shown here is derived from an EMBL/GenBank/DDBJ whole genome shotgun (WGS) entry which is preliminary data.</text>
</comment>
<dbReference type="GO" id="GO:0046872">
    <property type="term" value="F:metal ion binding"/>
    <property type="evidence" value="ECO:0007669"/>
    <property type="project" value="UniProtKB-KW"/>
</dbReference>
<comment type="pathway">
    <text evidence="13">Amino-acid biosynthesis; L-isoleucine biosynthesis; L-isoleucine from 2-oxobutanoate: step 3/4.</text>
</comment>
<evidence type="ECO:0000256" key="9">
    <source>
        <dbReference type="ARBA" id="ARBA00023239"/>
    </source>
</evidence>
<dbReference type="InterPro" id="IPR050165">
    <property type="entry name" value="DHAD_IlvD/Edd"/>
</dbReference>
<evidence type="ECO:0000256" key="2">
    <source>
        <dbReference type="ARBA" id="ARBA00006486"/>
    </source>
</evidence>
<dbReference type="Proteomes" id="UP001300502">
    <property type="component" value="Unassembled WGS sequence"/>
</dbReference>
<dbReference type="PANTHER" id="PTHR21000">
    <property type="entry name" value="DIHYDROXY-ACID DEHYDRATASE DAD"/>
    <property type="match status" value="1"/>
</dbReference>
<dbReference type="Pfam" id="PF00920">
    <property type="entry name" value="ILVD_EDD_N"/>
    <property type="match status" value="1"/>
</dbReference>
<comment type="pathway">
    <text evidence="12">Amino-acid biosynthesis; L-valine biosynthesis; L-valine from pyruvate: step 3/4.</text>
</comment>
<proteinExistence type="inferred from homology"/>
<keyword evidence="21" id="KW-1185">Reference proteome</keyword>
<evidence type="ECO:0000259" key="19">
    <source>
        <dbReference type="Pfam" id="PF24877"/>
    </source>
</evidence>
<feature type="region of interest" description="Disordered" evidence="17">
    <location>
        <begin position="82"/>
        <end position="108"/>
    </location>
</feature>
<evidence type="ECO:0000256" key="7">
    <source>
        <dbReference type="ARBA" id="ARBA00023004"/>
    </source>
</evidence>
<dbReference type="GO" id="GO:0004160">
    <property type="term" value="F:dihydroxy-acid dehydratase activity"/>
    <property type="evidence" value="ECO:0007669"/>
    <property type="project" value="UniProtKB-EC"/>
</dbReference>
<comment type="catalytic activity">
    <reaction evidence="16">
        <text>(2R,3R)-2,3-dihydroxy-3-methylpentanoate = (S)-3-methyl-2-oxopentanoate + H2O</text>
        <dbReference type="Rhea" id="RHEA:27694"/>
        <dbReference type="ChEBI" id="CHEBI:15377"/>
        <dbReference type="ChEBI" id="CHEBI:35146"/>
        <dbReference type="ChEBI" id="CHEBI:49258"/>
        <dbReference type="EC" id="4.2.1.9"/>
    </reaction>
    <physiologicalReaction direction="left-to-right" evidence="16">
        <dbReference type="Rhea" id="RHEA:27695"/>
    </physiologicalReaction>
</comment>
<evidence type="ECO:0000256" key="1">
    <source>
        <dbReference type="ARBA" id="ARBA00001946"/>
    </source>
</evidence>
<evidence type="ECO:0000256" key="10">
    <source>
        <dbReference type="ARBA" id="ARBA00023304"/>
    </source>
</evidence>
<evidence type="ECO:0000259" key="18">
    <source>
        <dbReference type="Pfam" id="PF00920"/>
    </source>
</evidence>
<comment type="catalytic activity">
    <reaction evidence="11">
        <text>(2R)-2,3-dihydroxy-3-methylbutanoate = 3-methyl-2-oxobutanoate + H2O</text>
        <dbReference type="Rhea" id="RHEA:24809"/>
        <dbReference type="ChEBI" id="CHEBI:11851"/>
        <dbReference type="ChEBI" id="CHEBI:15377"/>
        <dbReference type="ChEBI" id="CHEBI:49072"/>
        <dbReference type="EC" id="4.2.1.9"/>
    </reaction>
    <physiologicalReaction direction="left-to-right" evidence="11">
        <dbReference type="Rhea" id="RHEA:24810"/>
    </physiologicalReaction>
</comment>
<evidence type="ECO:0000256" key="15">
    <source>
        <dbReference type="ARBA" id="ARBA00034078"/>
    </source>
</evidence>
<dbReference type="InterPro" id="IPR056740">
    <property type="entry name" value="ILV_EDD_C"/>
</dbReference>
<dbReference type="GO" id="GO:0008652">
    <property type="term" value="P:amino acid biosynthetic process"/>
    <property type="evidence" value="ECO:0007669"/>
    <property type="project" value="UniProtKB-KW"/>
</dbReference>
<keyword evidence="9" id="KW-0456">Lyase</keyword>
<feature type="region of interest" description="Disordered" evidence="17">
    <location>
        <begin position="662"/>
        <end position="685"/>
    </location>
</feature>
<comment type="similarity">
    <text evidence="2">Belongs to the IlvD/Edd family.</text>
</comment>
<evidence type="ECO:0000256" key="6">
    <source>
        <dbReference type="ARBA" id="ARBA00022842"/>
    </source>
</evidence>
<evidence type="ECO:0000256" key="13">
    <source>
        <dbReference type="ARBA" id="ARBA00029437"/>
    </source>
</evidence>
<evidence type="ECO:0000313" key="20">
    <source>
        <dbReference type="EMBL" id="KAK4528137.1"/>
    </source>
</evidence>
<dbReference type="SUPFAM" id="SSF52016">
    <property type="entry name" value="LeuD/IlvD-like"/>
    <property type="match status" value="1"/>
</dbReference>
<keyword evidence="8" id="KW-0411">Iron-sulfur</keyword>
<gene>
    <name evidence="20" type="ORF">GAYE_SCF51G6071</name>
</gene>
<organism evidence="20 21">
    <name type="scientific">Galdieria yellowstonensis</name>
    <dbReference type="NCBI Taxonomy" id="3028027"/>
    <lineage>
        <taxon>Eukaryota</taxon>
        <taxon>Rhodophyta</taxon>
        <taxon>Bangiophyceae</taxon>
        <taxon>Galdieriales</taxon>
        <taxon>Galdieriaceae</taxon>
        <taxon>Galdieria</taxon>
    </lineage>
</organism>
<evidence type="ECO:0000256" key="3">
    <source>
        <dbReference type="ARBA" id="ARBA00022605"/>
    </source>
</evidence>
<dbReference type="NCBIfam" id="TIGR00110">
    <property type="entry name" value="ilvD"/>
    <property type="match status" value="1"/>
</dbReference>
<keyword evidence="5" id="KW-0479">Metal-binding</keyword>
<reference evidence="20 21" key="1">
    <citation type="submission" date="2022-07" db="EMBL/GenBank/DDBJ databases">
        <title>Genome-wide signatures of adaptation to extreme environments.</title>
        <authorList>
            <person name="Cho C.H."/>
            <person name="Yoon H.S."/>
        </authorList>
    </citation>
    <scope>NUCLEOTIDE SEQUENCE [LARGE SCALE GENOMIC DNA]</scope>
    <source>
        <strain evidence="20 21">108.79 E11</strain>
    </source>
</reference>
<dbReference type="GO" id="GO:0051537">
    <property type="term" value="F:2 iron, 2 sulfur cluster binding"/>
    <property type="evidence" value="ECO:0007669"/>
    <property type="project" value="UniProtKB-KW"/>
</dbReference>
<evidence type="ECO:0000256" key="8">
    <source>
        <dbReference type="ARBA" id="ARBA00023014"/>
    </source>
</evidence>
<dbReference type="NCBIfam" id="NF002068">
    <property type="entry name" value="PRK00911.1"/>
    <property type="match status" value="1"/>
</dbReference>
<dbReference type="Gene3D" id="3.50.30.80">
    <property type="entry name" value="IlvD/EDD C-terminal domain-like"/>
    <property type="match status" value="1"/>
</dbReference>
<comment type="cofactor">
    <cofactor evidence="1">
        <name>Mg(2+)</name>
        <dbReference type="ChEBI" id="CHEBI:18420"/>
    </cofactor>
</comment>
<evidence type="ECO:0000256" key="11">
    <source>
        <dbReference type="ARBA" id="ARBA00029304"/>
    </source>
</evidence>
<dbReference type="InterPro" id="IPR042096">
    <property type="entry name" value="Dihydro-acid_dehy_C"/>
</dbReference>
<protein>
    <recommendedName>
        <fullName evidence="14">dihydroxy-acid dehydratase</fullName>
        <ecNumber evidence="14">4.2.1.9</ecNumber>
    </recommendedName>
</protein>
<dbReference type="SUPFAM" id="SSF143975">
    <property type="entry name" value="IlvD/EDD N-terminal domain-like"/>
    <property type="match status" value="1"/>
</dbReference>
<keyword evidence="3" id="KW-0028">Amino-acid biosynthesis</keyword>
<dbReference type="GO" id="GO:0009082">
    <property type="term" value="P:branched-chain amino acid biosynthetic process"/>
    <property type="evidence" value="ECO:0007669"/>
    <property type="project" value="UniProtKB-KW"/>
</dbReference>
<accession>A0AAV9ILI6</accession>
<dbReference type="EMBL" id="JANCYU010000060">
    <property type="protein sequence ID" value="KAK4528137.1"/>
    <property type="molecule type" value="Genomic_DNA"/>
</dbReference>
<keyword evidence="6" id="KW-0460">Magnesium</keyword>
<dbReference type="InterPro" id="IPR004404">
    <property type="entry name" value="DihydroxyA_deHydtase"/>
</dbReference>
<name>A0AAV9ILI6_9RHOD</name>
<feature type="domain" description="Dihydroxy-acid/6-phosphogluconate dehydratase N-terminal" evidence="18">
    <location>
        <begin position="131"/>
        <end position="453"/>
    </location>
</feature>
<evidence type="ECO:0000256" key="5">
    <source>
        <dbReference type="ARBA" id="ARBA00022723"/>
    </source>
</evidence>
<dbReference type="EC" id="4.2.1.9" evidence="14"/>
<keyword evidence="7" id="KW-0408">Iron</keyword>
<comment type="cofactor">
    <cofactor evidence="15">
        <name>[2Fe-2S] cluster</name>
        <dbReference type="ChEBI" id="CHEBI:190135"/>
    </cofactor>
</comment>
<dbReference type="PROSITE" id="PS00887">
    <property type="entry name" value="ILVD_EDD_2"/>
    <property type="match status" value="1"/>
</dbReference>
<evidence type="ECO:0000256" key="16">
    <source>
        <dbReference type="ARBA" id="ARBA00052865"/>
    </source>
</evidence>
<evidence type="ECO:0000313" key="21">
    <source>
        <dbReference type="Proteomes" id="UP001300502"/>
    </source>
</evidence>
<dbReference type="AlphaFoldDB" id="A0AAV9ILI6"/>
<dbReference type="PANTHER" id="PTHR21000:SF5">
    <property type="entry name" value="DIHYDROXY-ACID DEHYDRATASE, MITOCHONDRIAL"/>
    <property type="match status" value="1"/>
</dbReference>
<keyword evidence="10" id="KW-0100">Branched-chain amino acid biosynthesis</keyword>
<evidence type="ECO:0000256" key="4">
    <source>
        <dbReference type="ARBA" id="ARBA00022714"/>
    </source>
</evidence>
<dbReference type="InterPro" id="IPR000581">
    <property type="entry name" value="ILV_EDD_N"/>
</dbReference>
<evidence type="ECO:0000256" key="14">
    <source>
        <dbReference type="ARBA" id="ARBA00029490"/>
    </source>
</evidence>
<dbReference type="InterPro" id="IPR037237">
    <property type="entry name" value="IlvD/EDD_N"/>
</dbReference>
<dbReference type="HAMAP" id="MF_00012">
    <property type="entry name" value="IlvD"/>
    <property type="match status" value="1"/>
</dbReference>
<sequence>MAKLGFVPHVGIPRNSCSRADHDCEQQRQPSIVCFRSSLNGQSCSSSSCGFFGVPCRFSRVNKFVVKDPQWNNNIVASQELQSNGNVADKSPRSRSAGLVGTKPGAPDWSKRAAARSMLRAIQFKDEDFAKPIITLASTYTNATPCNAHMDRLGDKLLATIESLGAKGFIFGTPVISDGETMGTSGMRYSLVSRDLIADCIECMHEGYLADGLLTLGGCDKSIPGAVMPILRTNAYGVFLYGGSIQPGKLNGQDLTVISTFEAIGSYSSGKIDEETLKRIEQNACPGPGSCGGMYTANTMASVIEAMGLSVPYSASHTAMTEDNQLSPEKLRDCEESVKALFTCMEKNIRARDICTKKAFENGITVMMALGGSTNGVLHLLALAHEAQVDLDIEDFHRIGQRVPLLGDFKPFGRYVMADLDKIGGIPMVMKYLWKQGLIHGDCMTVTGQRIEEWLVNAPDLPPMEEKKNATHGAVIRPVEYALAPAGNHIVIMRGNLAPQGAVIKLSGKELEVHRGPARVFDSEEEALDAILAGKIVKNDVVVIRYEGPKGGPGMREMLSPSSAIMGSGLGKDVALITDGRFSGGTHGIMVGHITPEAAVGGPIALVEEGDIICLEPKKRLMTLQVDEAELERRRKQWKPVNKCPPQGLLKKYARIVSSASKGAITDEEGESDGREPLGIWPRSS</sequence>
<keyword evidence="4" id="KW-0001">2Fe-2S</keyword>